<name>A0ABS6K2E6_9BACI</name>
<organism evidence="1 2">
    <name type="scientific">Evansella alkalicola</name>
    <dbReference type="NCBI Taxonomy" id="745819"/>
    <lineage>
        <taxon>Bacteria</taxon>
        <taxon>Bacillati</taxon>
        <taxon>Bacillota</taxon>
        <taxon>Bacilli</taxon>
        <taxon>Bacillales</taxon>
        <taxon>Bacillaceae</taxon>
        <taxon>Evansella</taxon>
    </lineage>
</organism>
<gene>
    <name evidence="1" type="ORF">KS407_21360</name>
</gene>
<proteinExistence type="predicted"/>
<dbReference type="Proteomes" id="UP000790580">
    <property type="component" value="Unassembled WGS sequence"/>
</dbReference>
<dbReference type="RefSeq" id="WP_176371363.1">
    <property type="nucleotide sequence ID" value="NZ_JAHQCR010000088.1"/>
</dbReference>
<reference evidence="1 2" key="1">
    <citation type="submission" date="2021-06" db="EMBL/GenBank/DDBJ databases">
        <title>Bacillus sp. RD4P76, an endophyte from a halophyte.</title>
        <authorList>
            <person name="Sun J.-Q."/>
        </authorList>
    </citation>
    <scope>NUCLEOTIDE SEQUENCE [LARGE SCALE GENOMIC DNA]</scope>
    <source>
        <strain evidence="1 2">JCM 17098</strain>
    </source>
</reference>
<sequence>MSKARYKITIRCGSCGEKYILRGRQNQEGGYDTGFKKCVCGNEKKLNVDVVPE</sequence>
<protein>
    <submittedName>
        <fullName evidence="1">Uncharacterized protein</fullName>
    </submittedName>
</protein>
<accession>A0ABS6K2E6</accession>
<evidence type="ECO:0000313" key="2">
    <source>
        <dbReference type="Proteomes" id="UP000790580"/>
    </source>
</evidence>
<keyword evidence="2" id="KW-1185">Reference proteome</keyword>
<evidence type="ECO:0000313" key="1">
    <source>
        <dbReference type="EMBL" id="MBU9723975.1"/>
    </source>
</evidence>
<dbReference type="EMBL" id="JAHQCR010000088">
    <property type="protein sequence ID" value="MBU9723975.1"/>
    <property type="molecule type" value="Genomic_DNA"/>
</dbReference>
<comment type="caution">
    <text evidence="1">The sequence shown here is derived from an EMBL/GenBank/DDBJ whole genome shotgun (WGS) entry which is preliminary data.</text>
</comment>